<dbReference type="RefSeq" id="WP_007085103.1">
    <property type="nucleotide sequence ID" value="NZ_AJLS01000057.1"/>
</dbReference>
<dbReference type="OrthoDB" id="2859215at2"/>
<sequence length="206" mass="24386">MGDILRTDELENAIDFLEKATYHFNNKEDSYWFKWLMFSLHGALYGFGVCAVKGTSTERVLEMKLGEKKFEQKKQETVEYYRNIGFEVKDDKLLDSTVWYNQSQLLNIWLILKYCQDESYMTQRLDSKVLKITELQQEAIDKMILYRNDFAHFKPKGLSVITEGADWIVNEVIVVIKFLALESNNVNYFKEANKVKVIQLFEQFLR</sequence>
<dbReference type="STRING" id="1117379.BABA_10431"/>
<reference evidence="1 2" key="1">
    <citation type="journal article" date="2012" name="Front. Microbiol.">
        <title>Redundancy and modularity in membrane-associated dissimilatory nitrate reduction in Bacillus.</title>
        <authorList>
            <person name="Heylen K."/>
            <person name="Keltjens J."/>
        </authorList>
    </citation>
    <scope>NUCLEOTIDE SEQUENCE [LARGE SCALE GENOMIC DNA]</scope>
    <source>
        <strain evidence="2">LMG 21833T</strain>
    </source>
</reference>
<dbReference type="AlphaFoldDB" id="K6D9Q9"/>
<accession>K6D9Q9</accession>
<dbReference type="Proteomes" id="UP000006316">
    <property type="component" value="Unassembled WGS sequence"/>
</dbReference>
<keyword evidence="2" id="KW-1185">Reference proteome</keyword>
<protein>
    <submittedName>
        <fullName evidence="1">Uncharacterized protein</fullName>
    </submittedName>
</protein>
<dbReference type="eggNOG" id="ENOG5032D5H">
    <property type="taxonomic scope" value="Bacteria"/>
</dbReference>
<proteinExistence type="predicted"/>
<gene>
    <name evidence="1" type="ORF">BABA_10431</name>
</gene>
<evidence type="ECO:0000313" key="1">
    <source>
        <dbReference type="EMBL" id="EKN69272.1"/>
    </source>
</evidence>
<dbReference type="EMBL" id="AJLS01000057">
    <property type="protein sequence ID" value="EKN69272.1"/>
    <property type="molecule type" value="Genomic_DNA"/>
</dbReference>
<comment type="caution">
    <text evidence="1">The sequence shown here is derived from an EMBL/GenBank/DDBJ whole genome shotgun (WGS) entry which is preliminary data.</text>
</comment>
<dbReference type="PATRIC" id="fig|1117379.3.peg.2178"/>
<evidence type="ECO:0000313" key="2">
    <source>
        <dbReference type="Proteomes" id="UP000006316"/>
    </source>
</evidence>
<organism evidence="1 2">
    <name type="scientific">Neobacillus bataviensis LMG 21833</name>
    <dbReference type="NCBI Taxonomy" id="1117379"/>
    <lineage>
        <taxon>Bacteria</taxon>
        <taxon>Bacillati</taxon>
        <taxon>Bacillota</taxon>
        <taxon>Bacilli</taxon>
        <taxon>Bacillales</taxon>
        <taxon>Bacillaceae</taxon>
        <taxon>Neobacillus</taxon>
    </lineage>
</organism>
<name>K6D9Q9_9BACI</name>